<gene>
    <name evidence="1" type="ORF">H8E29_02355</name>
</gene>
<dbReference type="Pfam" id="PF08843">
    <property type="entry name" value="AbiEii"/>
    <property type="match status" value="1"/>
</dbReference>
<accession>A0A8J6NIC3</accession>
<organism evidence="1 2">
    <name type="scientific">Candidatus Desulfolinea nitratireducens</name>
    <dbReference type="NCBI Taxonomy" id="2841698"/>
    <lineage>
        <taxon>Bacteria</taxon>
        <taxon>Bacillati</taxon>
        <taxon>Chloroflexota</taxon>
        <taxon>Anaerolineae</taxon>
        <taxon>Anaerolineales</taxon>
        <taxon>Anaerolineales incertae sedis</taxon>
        <taxon>Candidatus Desulfolinea</taxon>
    </lineage>
</organism>
<proteinExistence type="predicted"/>
<reference evidence="1 2" key="1">
    <citation type="submission" date="2020-08" db="EMBL/GenBank/DDBJ databases">
        <title>Bridging the membrane lipid divide: bacteria of the FCB group superphylum have the potential to synthesize archaeal ether lipids.</title>
        <authorList>
            <person name="Villanueva L."/>
            <person name="Von Meijenfeldt F.A.B."/>
            <person name="Westbye A.B."/>
            <person name="Yadav S."/>
            <person name="Hopmans E.C."/>
            <person name="Dutilh B.E."/>
            <person name="Sinninghe Damste J.S."/>
        </authorList>
    </citation>
    <scope>NUCLEOTIDE SEQUENCE [LARGE SCALE GENOMIC DNA]</scope>
    <source>
        <strain evidence="1">NIOZ-UU36</strain>
    </source>
</reference>
<sequence length="299" mass="34394">MTQNTSASVHSRLLKKARTSGRPLNDYLQYYAIERFLYRLSQSPYCDDFILKGALAFQIWGGPLHRSTRDIDLLGSMSNEVDNLVSITQEICSLSVVEDGVSFPPENVQGTLIKEDADYEGVRLEFFGYLGKARIKMQIDVGFSDQISPNPVRTEYPTLLSYPAPKLKNYPQESVIAEKFQAMIYLGEINSRMKDFYDIWFLASHFDFKGSLLQTAIMQTFRHRKTKLPSNPIPAFSEEFAKKKILQWIAFLERNGIENAPYEFSVITQKINIFLSPIIETITQEAPFTLQWKNQGWEK</sequence>
<dbReference type="InterPro" id="IPR014942">
    <property type="entry name" value="AbiEii"/>
</dbReference>
<comment type="caution">
    <text evidence="1">The sequence shown here is derived from an EMBL/GenBank/DDBJ whole genome shotgun (WGS) entry which is preliminary data.</text>
</comment>
<protein>
    <submittedName>
        <fullName evidence="1">Nucleotidyl transferase AbiEii/AbiGii toxin family protein</fullName>
    </submittedName>
</protein>
<dbReference type="EMBL" id="JACNJN010000044">
    <property type="protein sequence ID" value="MBC8334082.1"/>
    <property type="molecule type" value="Genomic_DNA"/>
</dbReference>
<dbReference type="AlphaFoldDB" id="A0A8J6NIC3"/>
<evidence type="ECO:0000313" key="2">
    <source>
        <dbReference type="Proteomes" id="UP000614469"/>
    </source>
</evidence>
<name>A0A8J6NIC3_9CHLR</name>
<keyword evidence="1" id="KW-0808">Transferase</keyword>
<dbReference type="Proteomes" id="UP000614469">
    <property type="component" value="Unassembled WGS sequence"/>
</dbReference>
<evidence type="ECO:0000313" key="1">
    <source>
        <dbReference type="EMBL" id="MBC8334082.1"/>
    </source>
</evidence>
<dbReference type="GO" id="GO:0016740">
    <property type="term" value="F:transferase activity"/>
    <property type="evidence" value="ECO:0007669"/>
    <property type="project" value="UniProtKB-KW"/>
</dbReference>